<dbReference type="AlphaFoldDB" id="A0A132NSH5"/>
<gene>
    <name evidence="2" type="ORF">QR46_2976</name>
</gene>
<protein>
    <recommendedName>
        <fullName evidence="4">PH domain-containing protein</fullName>
    </recommendedName>
</protein>
<evidence type="ECO:0000313" key="2">
    <source>
        <dbReference type="EMBL" id="KWX13055.1"/>
    </source>
</evidence>
<dbReference type="OrthoDB" id="10252902at2759"/>
<feature type="region of interest" description="Disordered" evidence="1">
    <location>
        <begin position="1"/>
        <end position="39"/>
    </location>
</feature>
<sequence length="209" mass="23401">MRDPVNDSVSSSGYFEVPSSLGQETERLGPSKLSGTIHRNAKLERPLRRVTFDGQIRSMPGNCVSTPHHVKPIEHVPPEIELPVATTLKQNDTKYATSEVAEDTEPLERFQILIRLGFHAHFHGQDSAFVPRHFWIYEDTDEGYILLWADCECTSLKGAIPLRDMVSISCTEGAGLAISAGEEVVYVFFTSPRERDFWKGKLALLKSLS</sequence>
<dbReference type="VEuPathDB" id="GiardiaDB:QR46_2976"/>
<reference evidence="2 3" key="1">
    <citation type="journal article" date="2015" name="Mol. Biochem. Parasitol.">
        <title>Identification of polymorphic genes for use in assemblage B genotyping assays through comparative genomics of multiple assemblage B Giardia duodenalis isolates.</title>
        <authorList>
            <person name="Wielinga C."/>
            <person name="Thompson R.C."/>
            <person name="Monis P."/>
            <person name="Ryan U."/>
        </authorList>
    </citation>
    <scope>NUCLEOTIDE SEQUENCE [LARGE SCALE GENOMIC DNA]</scope>
    <source>
        <strain evidence="2 3">BAH15c1</strain>
    </source>
</reference>
<evidence type="ECO:0000256" key="1">
    <source>
        <dbReference type="SAM" id="MobiDB-lite"/>
    </source>
</evidence>
<accession>A0A132NSH5</accession>
<dbReference type="Proteomes" id="UP000070089">
    <property type="component" value="Unassembled WGS sequence"/>
</dbReference>
<proteinExistence type="predicted"/>
<evidence type="ECO:0000313" key="3">
    <source>
        <dbReference type="Proteomes" id="UP000070089"/>
    </source>
</evidence>
<organism evidence="2 3">
    <name type="scientific">Giardia duodenalis assemblage B</name>
    <dbReference type="NCBI Taxonomy" id="1394984"/>
    <lineage>
        <taxon>Eukaryota</taxon>
        <taxon>Metamonada</taxon>
        <taxon>Diplomonadida</taxon>
        <taxon>Hexamitidae</taxon>
        <taxon>Giardiinae</taxon>
        <taxon>Giardia</taxon>
    </lineage>
</organism>
<evidence type="ECO:0008006" key="4">
    <source>
        <dbReference type="Google" id="ProtNLM"/>
    </source>
</evidence>
<comment type="caution">
    <text evidence="2">The sequence shown here is derived from an EMBL/GenBank/DDBJ whole genome shotgun (WGS) entry which is preliminary data.</text>
</comment>
<dbReference type="EMBL" id="JXTI01000086">
    <property type="protein sequence ID" value="KWX13055.1"/>
    <property type="molecule type" value="Genomic_DNA"/>
</dbReference>
<name>A0A132NSH5_GIAIN</name>